<dbReference type="PROSITE" id="PS50103">
    <property type="entry name" value="ZF_C3H1"/>
    <property type="match status" value="4"/>
</dbReference>
<dbReference type="Gene3D" id="4.10.1000.10">
    <property type="entry name" value="Zinc finger, CCCH-type"/>
    <property type="match status" value="2"/>
</dbReference>
<dbReference type="InterPro" id="IPR036855">
    <property type="entry name" value="Znf_CCCH_sf"/>
</dbReference>
<feature type="domain" description="C3H1-type" evidence="6">
    <location>
        <begin position="273"/>
        <end position="301"/>
    </location>
</feature>
<organism evidence="7 8">
    <name type="scientific">Rhodotorula taiwanensis</name>
    <dbReference type="NCBI Taxonomy" id="741276"/>
    <lineage>
        <taxon>Eukaryota</taxon>
        <taxon>Fungi</taxon>
        <taxon>Dikarya</taxon>
        <taxon>Basidiomycota</taxon>
        <taxon>Pucciniomycotina</taxon>
        <taxon>Microbotryomycetes</taxon>
        <taxon>Sporidiobolales</taxon>
        <taxon>Sporidiobolaceae</taxon>
        <taxon>Rhodotorula</taxon>
    </lineage>
</organism>
<dbReference type="PANTHER" id="PTHR46156:SF1">
    <property type="entry name" value="ZINC FINGER CCCH DOMAIN-CONTAINING PROTEIN 3"/>
    <property type="match status" value="1"/>
</dbReference>
<dbReference type="GO" id="GO:0005634">
    <property type="term" value="C:nucleus"/>
    <property type="evidence" value="ECO:0007669"/>
    <property type="project" value="TreeGrafter"/>
</dbReference>
<feature type="domain" description="C3H1-type" evidence="6">
    <location>
        <begin position="329"/>
        <end position="354"/>
    </location>
</feature>
<dbReference type="Proteomes" id="UP000237144">
    <property type="component" value="Unassembled WGS sequence"/>
</dbReference>
<dbReference type="SUPFAM" id="SSF90229">
    <property type="entry name" value="CCCH zinc finger"/>
    <property type="match status" value="1"/>
</dbReference>
<feature type="compositionally biased region" description="Polar residues" evidence="5">
    <location>
        <begin position="571"/>
        <end position="585"/>
    </location>
</feature>
<comment type="caution">
    <text evidence="7">The sequence shown here is derived from an EMBL/GenBank/DDBJ whole genome shotgun (WGS) entry which is preliminary data.</text>
</comment>
<feature type="region of interest" description="Disordered" evidence="5">
    <location>
        <begin position="516"/>
        <end position="599"/>
    </location>
</feature>
<proteinExistence type="predicted"/>
<feature type="compositionally biased region" description="Acidic residues" evidence="5">
    <location>
        <begin position="520"/>
        <end position="557"/>
    </location>
</feature>
<evidence type="ECO:0000313" key="7">
    <source>
        <dbReference type="EMBL" id="POY74848.1"/>
    </source>
</evidence>
<dbReference type="SMART" id="SM00356">
    <property type="entry name" value="ZnF_C3H1"/>
    <property type="match status" value="4"/>
</dbReference>
<name>A0A2S5BDL2_9BASI</name>
<dbReference type="STRING" id="741276.A0A2S5BDL2"/>
<dbReference type="Pfam" id="PF00642">
    <property type="entry name" value="zf-CCCH"/>
    <property type="match status" value="1"/>
</dbReference>
<evidence type="ECO:0000256" key="5">
    <source>
        <dbReference type="SAM" id="MobiDB-lite"/>
    </source>
</evidence>
<dbReference type="AlphaFoldDB" id="A0A2S5BDL2"/>
<feature type="compositionally biased region" description="Low complexity" evidence="5">
    <location>
        <begin position="94"/>
        <end position="114"/>
    </location>
</feature>
<feature type="domain" description="C3H1-type" evidence="6">
    <location>
        <begin position="355"/>
        <end position="383"/>
    </location>
</feature>
<dbReference type="PANTHER" id="PTHR46156">
    <property type="entry name" value="CCCH ZINGC FINGER"/>
    <property type="match status" value="1"/>
</dbReference>
<reference evidence="7 8" key="1">
    <citation type="journal article" date="2018" name="Front. Microbiol.">
        <title>Prospects for Fungal Bioremediation of Acidic Radioactive Waste Sites: Characterization and Genome Sequence of Rhodotorula taiwanensis MD1149.</title>
        <authorList>
            <person name="Tkavc R."/>
            <person name="Matrosova V.Y."/>
            <person name="Grichenko O.E."/>
            <person name="Gostincar C."/>
            <person name="Volpe R.P."/>
            <person name="Klimenkova P."/>
            <person name="Gaidamakova E.K."/>
            <person name="Zhou C.E."/>
            <person name="Stewart B.J."/>
            <person name="Lyman M.G."/>
            <person name="Malfatti S.A."/>
            <person name="Rubinfeld B."/>
            <person name="Courtot M."/>
            <person name="Singh J."/>
            <person name="Dalgard C.L."/>
            <person name="Hamilton T."/>
            <person name="Frey K.G."/>
            <person name="Gunde-Cimerman N."/>
            <person name="Dugan L."/>
            <person name="Daly M.J."/>
        </authorList>
    </citation>
    <scope>NUCLEOTIDE SEQUENCE [LARGE SCALE GENOMIC DNA]</scope>
    <source>
        <strain evidence="7 8">MD1149</strain>
    </source>
</reference>
<evidence type="ECO:0000256" key="1">
    <source>
        <dbReference type="ARBA" id="ARBA00022723"/>
    </source>
</evidence>
<dbReference type="GO" id="GO:0008270">
    <property type="term" value="F:zinc ion binding"/>
    <property type="evidence" value="ECO:0007669"/>
    <property type="project" value="UniProtKB-KW"/>
</dbReference>
<feature type="compositionally biased region" description="Acidic residues" evidence="5">
    <location>
        <begin position="436"/>
        <end position="445"/>
    </location>
</feature>
<keyword evidence="8" id="KW-1185">Reference proteome</keyword>
<feature type="zinc finger region" description="C3H1-type" evidence="4">
    <location>
        <begin position="329"/>
        <end position="354"/>
    </location>
</feature>
<feature type="compositionally biased region" description="Acidic residues" evidence="5">
    <location>
        <begin position="412"/>
        <end position="424"/>
    </location>
</feature>
<feature type="region of interest" description="Disordered" evidence="5">
    <location>
        <begin position="405"/>
        <end position="502"/>
    </location>
</feature>
<gene>
    <name evidence="7" type="ORF">BMF94_2121</name>
</gene>
<accession>A0A2S5BDL2</accession>
<keyword evidence="2 4" id="KW-0863">Zinc-finger</keyword>
<evidence type="ECO:0000256" key="2">
    <source>
        <dbReference type="ARBA" id="ARBA00022771"/>
    </source>
</evidence>
<feature type="region of interest" description="Disordered" evidence="5">
    <location>
        <begin position="151"/>
        <end position="188"/>
    </location>
</feature>
<dbReference type="OrthoDB" id="410307at2759"/>
<sequence>MQATQDEQQVLAEIARLERAITSHKTTGDSMSYPPYRGGRGRGSGYRGRGGGRGRGRGGAPAPSYRNATWVAPGLASAAAPNGDSLIDAPPATSSRAASKSPEPSSSAAATLATPGLAATAARASPVPPPTREVTIDGVVFVAAPRGNKLFRKPQQDDTSVEVSVPEASTSAQTDSPTASGPLTPRRLSHLGTTYIRTKTGNLVSLAFARKRKELADARKAHEDEMDAKRDRLDKLVGVVKNVQGARNATSAGRGRGRGGYGKGATVRRAPRPKSDKLCRFFQRTGQCSRAHTCPYVHDSTKIAVCPLFLRSSCPRTAALCPLSHSPNAHRSPHCVHFPSCSRGVACPYAHVKVSADAVPCRDFVELGWCERGEDCDKRHVRECWRFAETGKCEKAGCREPHVLRRTHTASEEEDDAGEEDDTSAGEQGAMRRDLEEDVDEVIEDAVERTEADHVFGAGAGTEGKKRSRRDSTSDGPMGISGAAGRRLKRVKHKDESAAAAKRRVFAGQDDFVTLALPLSDEEGDAEETGDGVEGSDDDASSVDSGDLEDSESEDEVLQSLLPSQPDLASHSPTAASLVKQQSDTAGVPDEDALDYGDD</sequence>
<evidence type="ECO:0000256" key="4">
    <source>
        <dbReference type="PROSITE-ProRule" id="PRU00723"/>
    </source>
</evidence>
<evidence type="ECO:0000259" key="6">
    <source>
        <dbReference type="PROSITE" id="PS50103"/>
    </source>
</evidence>
<dbReference type="InterPro" id="IPR000571">
    <property type="entry name" value="Znf_CCCH"/>
</dbReference>
<dbReference type="EMBL" id="PJQD01000021">
    <property type="protein sequence ID" value="POY74848.1"/>
    <property type="molecule type" value="Genomic_DNA"/>
</dbReference>
<feature type="zinc finger region" description="C3H1-type" evidence="4">
    <location>
        <begin position="305"/>
        <end position="328"/>
    </location>
</feature>
<feature type="zinc finger region" description="C3H1-type" evidence="4">
    <location>
        <begin position="355"/>
        <end position="383"/>
    </location>
</feature>
<feature type="domain" description="C3H1-type" evidence="6">
    <location>
        <begin position="305"/>
        <end position="328"/>
    </location>
</feature>
<feature type="compositionally biased region" description="Acidic residues" evidence="5">
    <location>
        <begin position="589"/>
        <end position="599"/>
    </location>
</feature>
<feature type="region of interest" description="Disordered" evidence="5">
    <location>
        <begin position="19"/>
        <end position="114"/>
    </location>
</feature>
<evidence type="ECO:0000256" key="3">
    <source>
        <dbReference type="ARBA" id="ARBA00022833"/>
    </source>
</evidence>
<keyword evidence="3 4" id="KW-0862">Zinc</keyword>
<protein>
    <recommendedName>
        <fullName evidence="6">C3H1-type domain-containing protein</fullName>
    </recommendedName>
</protein>
<feature type="compositionally biased region" description="Polar residues" evidence="5">
    <location>
        <begin position="157"/>
        <end position="181"/>
    </location>
</feature>
<evidence type="ECO:0000313" key="8">
    <source>
        <dbReference type="Proteomes" id="UP000237144"/>
    </source>
</evidence>
<feature type="region of interest" description="Disordered" evidence="5">
    <location>
        <begin position="249"/>
        <end position="270"/>
    </location>
</feature>
<keyword evidence="1 4" id="KW-0479">Metal-binding</keyword>
<feature type="zinc finger region" description="C3H1-type" evidence="4">
    <location>
        <begin position="273"/>
        <end position="301"/>
    </location>
</feature>